<feature type="transmembrane region" description="Helical" evidence="8">
    <location>
        <begin position="384"/>
        <end position="401"/>
    </location>
</feature>
<dbReference type="Gene3D" id="1.25.40.10">
    <property type="entry name" value="Tetratricopeptide repeat domain"/>
    <property type="match status" value="1"/>
</dbReference>
<dbReference type="EC" id="2.4.-.-" evidence="10"/>
<dbReference type="RefSeq" id="WP_377964707.1">
    <property type="nucleotide sequence ID" value="NZ_JBHZOL010000071.1"/>
</dbReference>
<feature type="transmembrane region" description="Helical" evidence="8">
    <location>
        <begin position="355"/>
        <end position="372"/>
    </location>
</feature>
<dbReference type="Pfam" id="PF13231">
    <property type="entry name" value="PMT_2"/>
    <property type="match status" value="1"/>
</dbReference>
<dbReference type="InterPro" id="IPR038731">
    <property type="entry name" value="RgtA/B/C-like"/>
</dbReference>
<proteinExistence type="predicted"/>
<feature type="transmembrane region" description="Helical" evidence="8">
    <location>
        <begin position="282"/>
        <end position="309"/>
    </location>
</feature>
<evidence type="ECO:0000256" key="5">
    <source>
        <dbReference type="ARBA" id="ARBA00022692"/>
    </source>
</evidence>
<keyword evidence="4 10" id="KW-0808">Transferase</keyword>
<feature type="domain" description="Glycosyltransferase RgtA/B/C/D-like" evidence="9">
    <location>
        <begin position="92"/>
        <end position="239"/>
    </location>
</feature>
<comment type="caution">
    <text evidence="10">The sequence shown here is derived from an EMBL/GenBank/DDBJ whole genome shotgun (WGS) entry which is preliminary data.</text>
</comment>
<dbReference type="EMBL" id="JBHZOL010000071">
    <property type="protein sequence ID" value="MFE4106697.1"/>
    <property type="molecule type" value="Genomic_DNA"/>
</dbReference>
<feature type="transmembrane region" description="Helical" evidence="8">
    <location>
        <begin position="12"/>
        <end position="32"/>
    </location>
</feature>
<feature type="transmembrane region" description="Helical" evidence="8">
    <location>
        <begin position="99"/>
        <end position="118"/>
    </location>
</feature>
<name>A0ABW6IET5_9CYAN</name>
<dbReference type="PANTHER" id="PTHR33908:SF11">
    <property type="entry name" value="MEMBRANE PROTEIN"/>
    <property type="match status" value="1"/>
</dbReference>
<gene>
    <name evidence="10" type="ORF">ACFVKH_10450</name>
</gene>
<accession>A0ABW6IET5</accession>
<dbReference type="GO" id="GO:0016757">
    <property type="term" value="F:glycosyltransferase activity"/>
    <property type="evidence" value="ECO:0007669"/>
    <property type="project" value="UniProtKB-KW"/>
</dbReference>
<feature type="transmembrane region" description="Helical" evidence="8">
    <location>
        <begin position="147"/>
        <end position="168"/>
    </location>
</feature>
<dbReference type="SUPFAM" id="SSF48452">
    <property type="entry name" value="TPR-like"/>
    <property type="match status" value="1"/>
</dbReference>
<keyword evidence="5 8" id="KW-0812">Transmembrane</keyword>
<evidence type="ECO:0000259" key="9">
    <source>
        <dbReference type="Pfam" id="PF13231"/>
    </source>
</evidence>
<evidence type="ECO:0000313" key="10">
    <source>
        <dbReference type="EMBL" id="MFE4106697.1"/>
    </source>
</evidence>
<feature type="transmembrane region" description="Helical" evidence="8">
    <location>
        <begin position="330"/>
        <end position="349"/>
    </location>
</feature>
<evidence type="ECO:0000256" key="4">
    <source>
        <dbReference type="ARBA" id="ARBA00022679"/>
    </source>
</evidence>
<keyword evidence="7 8" id="KW-0472">Membrane</keyword>
<feature type="transmembrane region" description="Helical" evidence="8">
    <location>
        <begin position="218"/>
        <end position="239"/>
    </location>
</feature>
<keyword evidence="6 8" id="KW-1133">Transmembrane helix</keyword>
<keyword evidence="11" id="KW-1185">Reference proteome</keyword>
<evidence type="ECO:0000256" key="7">
    <source>
        <dbReference type="ARBA" id="ARBA00023136"/>
    </source>
</evidence>
<protein>
    <submittedName>
        <fullName evidence="10">Glycosyltransferase family 39 protein</fullName>
        <ecNumber evidence="10">2.4.-.-</ecNumber>
    </submittedName>
</protein>
<keyword evidence="3 10" id="KW-0328">Glycosyltransferase</keyword>
<reference evidence="10 11" key="1">
    <citation type="submission" date="2024-10" db="EMBL/GenBank/DDBJ databases">
        <authorList>
            <person name="Ratan Roy A."/>
            <person name="Morales Sandoval P.H."/>
            <person name="De Los Santos Villalobos S."/>
            <person name="Chakraborty S."/>
            <person name="Mukherjee J."/>
        </authorList>
    </citation>
    <scope>NUCLEOTIDE SEQUENCE [LARGE SCALE GENOMIC DNA]</scope>
    <source>
        <strain evidence="10 11">S1</strain>
    </source>
</reference>
<evidence type="ECO:0000313" key="11">
    <source>
        <dbReference type="Proteomes" id="UP001600165"/>
    </source>
</evidence>
<evidence type="ECO:0000256" key="6">
    <source>
        <dbReference type="ARBA" id="ARBA00022989"/>
    </source>
</evidence>
<evidence type="ECO:0000256" key="2">
    <source>
        <dbReference type="ARBA" id="ARBA00022475"/>
    </source>
</evidence>
<dbReference type="Proteomes" id="UP001600165">
    <property type="component" value="Unassembled WGS sequence"/>
</dbReference>
<organism evidence="10 11">
    <name type="scientific">Almyronema epifaneia S1</name>
    <dbReference type="NCBI Taxonomy" id="2991925"/>
    <lineage>
        <taxon>Bacteria</taxon>
        <taxon>Bacillati</taxon>
        <taxon>Cyanobacteriota</taxon>
        <taxon>Cyanophyceae</taxon>
        <taxon>Nodosilineales</taxon>
        <taxon>Nodosilineaceae</taxon>
        <taxon>Almyronema</taxon>
        <taxon>Almyronema epifaneia</taxon>
    </lineage>
</organism>
<evidence type="ECO:0000256" key="3">
    <source>
        <dbReference type="ARBA" id="ARBA00022676"/>
    </source>
</evidence>
<dbReference type="InterPro" id="IPR050297">
    <property type="entry name" value="LipidA_mod_glycosyltrf_83"/>
</dbReference>
<dbReference type="PANTHER" id="PTHR33908">
    <property type="entry name" value="MANNOSYLTRANSFERASE YKCB-RELATED"/>
    <property type="match status" value="1"/>
</dbReference>
<comment type="subcellular location">
    <subcellularLocation>
        <location evidence="1">Cell membrane</location>
        <topology evidence="1">Multi-pass membrane protein</topology>
    </subcellularLocation>
</comment>
<dbReference type="InterPro" id="IPR011990">
    <property type="entry name" value="TPR-like_helical_dom_sf"/>
</dbReference>
<evidence type="ECO:0000256" key="8">
    <source>
        <dbReference type="SAM" id="Phobius"/>
    </source>
</evidence>
<feature type="transmembrane region" description="Helical" evidence="8">
    <location>
        <begin position="180"/>
        <end position="206"/>
    </location>
</feature>
<keyword evidence="2" id="KW-1003">Cell membrane</keyword>
<sequence>MLSRFRLSLRPWLVLGLLWLLVVVVDITWLRLDQAPPAWDQGDHLSRAMNHWRVLQQPQLFSAAWWQTLWQQAPTQRGPLIYLLTVPLFFGFGPGADQAVVVNLLLAAVMLISIYLTGRRLFCSQVGLWAAGLSLLSPTLAALRITYLLDFGLAAVFAVALMSLTYWWTAPTERQRWRWVPVWGVALGLTLLTRTSGLLFVIPPLVWAVGVSVGRRRWLWLLQIVIGGAIAAVVIWPWLSTNWLTIVSTTFGGAQAGVIYRKSPQFNTLAGWLFYLQVLPEIVSAPVLLAALGAWLVGLGAIARGYWLSEPVERSKPANQKLFLGATRQGWLWLLAFLLGIYLLGTFGPNKQPRIIIAFFPAMAILLARGLTLGRSRPWQGLRWGAVMLSTGLLLARAFALPDANLLKVAKWPPYQGDRWPNAAVIDAITRDMPYLQSTLGLAVNTFAINPQNMDFYGALDQFQVNGRQLSFSSETALQDSRYLNWYLTKTGDQGNYGSIEAGQARLKEALETADTLSVFQRWQLPDQSELRLLRRKSPQVQVQPLSQPPTAVEVTAVDIAEALTPGQIFPITYQIIGPGLALQDGLLLLTWQPLNGNNSDRPVWISDHAIGLGQLKVDRDQATSEQNFQVTEYLAIRPPDGLEAGRYQLQARYLNRRTGESWALSLPTVQVDLQANLAAPPQSPPLDLVTVLRQLALGLPTGAIDPVFAEVGRINQYDATQDYLRQTEQAMTYRLAQSPDRLDWLYSLLLAQILQQKAPEAIATLEIITRLSPDNPYNWAYLGFVHLYSWQPWQADRALSRAEQLQPDLPNLRLLQAIAAALKLNLPRTIKLLKLEGVL</sequence>
<evidence type="ECO:0000256" key="1">
    <source>
        <dbReference type="ARBA" id="ARBA00004651"/>
    </source>
</evidence>